<keyword evidence="2 7" id="KW-0863">Zinc-finger</keyword>
<dbReference type="PROSITE" id="PS50102">
    <property type="entry name" value="RRM"/>
    <property type="match status" value="1"/>
</dbReference>
<dbReference type="InterPro" id="IPR000571">
    <property type="entry name" value="Znf_CCCH"/>
</dbReference>
<keyword evidence="1 7" id="KW-0479">Metal-binding</keyword>
<dbReference type="SMART" id="SM00356">
    <property type="entry name" value="ZnF_C3H1"/>
    <property type="match status" value="1"/>
</dbReference>
<comment type="caution">
    <text evidence="12">The sequence shown here is derived from an EMBL/GenBank/DDBJ whole genome shotgun (WGS) entry which is preliminary data.</text>
</comment>
<evidence type="ECO:0000259" key="11">
    <source>
        <dbReference type="PROSITE" id="PS50103"/>
    </source>
</evidence>
<dbReference type="PROSITE" id="PS50103">
    <property type="entry name" value="ZF_C3H1"/>
    <property type="match status" value="1"/>
</dbReference>
<dbReference type="InterPro" id="IPR000504">
    <property type="entry name" value="RRM_dom"/>
</dbReference>
<evidence type="ECO:0000313" key="12">
    <source>
        <dbReference type="EMBL" id="KAJ8484583.1"/>
    </source>
</evidence>
<evidence type="ECO:0000256" key="9">
    <source>
        <dbReference type="SAM" id="MobiDB-lite"/>
    </source>
</evidence>
<dbReference type="PANTHER" id="PTHR24009:SF3">
    <property type="entry name" value="RNA-BINDING (RRM_RBD_RNP MOTIFS) FAMILY PROTEIN-RELATED"/>
    <property type="match status" value="1"/>
</dbReference>
<proteinExistence type="predicted"/>
<protein>
    <recommendedName>
        <fullName evidence="14">C3H1-type domain-containing protein</fullName>
    </recommendedName>
</protein>
<evidence type="ECO:0000256" key="5">
    <source>
        <dbReference type="ARBA" id="ARBA00023125"/>
    </source>
</evidence>
<dbReference type="InterPro" id="IPR034365">
    <property type="entry name" value="AtC3H46-like_RRM"/>
</dbReference>
<dbReference type="AlphaFoldDB" id="A0AAV8QVG8"/>
<dbReference type="InterPro" id="IPR036855">
    <property type="entry name" value="Znf_CCCH_sf"/>
</dbReference>
<dbReference type="SUPFAM" id="SSF54928">
    <property type="entry name" value="RNA-binding domain, RBD"/>
    <property type="match status" value="1"/>
</dbReference>
<evidence type="ECO:0000256" key="7">
    <source>
        <dbReference type="PROSITE-ProRule" id="PRU00723"/>
    </source>
</evidence>
<evidence type="ECO:0008006" key="14">
    <source>
        <dbReference type="Google" id="ProtNLM"/>
    </source>
</evidence>
<evidence type="ECO:0000256" key="1">
    <source>
        <dbReference type="ARBA" id="ARBA00022723"/>
    </source>
</evidence>
<dbReference type="InterPro" id="IPR012677">
    <property type="entry name" value="Nucleotide-bd_a/b_plait_sf"/>
</dbReference>
<evidence type="ECO:0000256" key="4">
    <source>
        <dbReference type="ARBA" id="ARBA00022884"/>
    </source>
</evidence>
<dbReference type="Proteomes" id="UP001222027">
    <property type="component" value="Unassembled WGS sequence"/>
</dbReference>
<feature type="coiled-coil region" evidence="8">
    <location>
        <begin position="458"/>
        <end position="485"/>
    </location>
</feature>
<dbReference type="GO" id="GO:0003677">
    <property type="term" value="F:DNA binding"/>
    <property type="evidence" value="ECO:0007669"/>
    <property type="project" value="UniProtKB-KW"/>
</dbReference>
<dbReference type="Gene3D" id="4.10.1000.10">
    <property type="entry name" value="Zinc finger, CCCH-type"/>
    <property type="match status" value="1"/>
</dbReference>
<keyword evidence="5" id="KW-0238">DNA-binding</keyword>
<evidence type="ECO:0000256" key="8">
    <source>
        <dbReference type="SAM" id="Coils"/>
    </source>
</evidence>
<dbReference type="GO" id="GO:0003723">
    <property type="term" value="F:RNA binding"/>
    <property type="evidence" value="ECO:0007669"/>
    <property type="project" value="UniProtKB-UniRule"/>
</dbReference>
<keyword evidence="13" id="KW-1185">Reference proteome</keyword>
<dbReference type="InterPro" id="IPR056276">
    <property type="entry name" value="AtC3H46-like_PABC-like"/>
</dbReference>
<evidence type="ECO:0000259" key="10">
    <source>
        <dbReference type="PROSITE" id="PS50102"/>
    </source>
</evidence>
<sequence>MDANEATRMVFSKIQNLDPENAPRIMGLLLLQDDAEEEVVRLAFGHEALLHAVVVKAKEELGLLRLNSAASSPSSWVPHYAFSRSGSSLGDIGLDGSSEQLQISDELVSPPSSSPFHGPAAVPDSNHSLSSRSSKPSSGSGGDVVFRPGLQCWSPQGNGDGSLFPYGLGWELDGYQHQRSCSAAADDDHHCLGAAPTMELGWEPCLYFARGYCKNGTACRFLHGLAEEANKMDAAVVMQQQRQRQELLMRSESQRMGGASHLMAAGFPYSPTGPVRPSPSSTSSKFLSFLIQQQQQKESQRASAAVMVGKRSRIERSDPGSRQIYLTFPADSTFREEDVSNYFSIYGAVQDVRIPYQQKRMFGFVTFVYPETVRLILAKGNPHFVCDSRVLVKPYKEKGKLVPDKYRKQQQQQADFFGRTTPTALDAREEEAYYDLHQLGARMSYSSSSSSSSSSEEELLWRRKLEEQQQQAAELQRTIVELQARRFMGLQISRQPRRNPKTRSVAPLDLYSTSSSTNPPMKMAISVGVSADPNLPDGPYLLHPPLAKI</sequence>
<feature type="domain" description="RRM" evidence="10">
    <location>
        <begin position="322"/>
        <end position="398"/>
    </location>
</feature>
<dbReference type="GO" id="GO:0008270">
    <property type="term" value="F:zinc ion binding"/>
    <property type="evidence" value="ECO:0007669"/>
    <property type="project" value="UniProtKB-KW"/>
</dbReference>
<reference evidence="12 13" key="1">
    <citation type="submission" date="2022-12" db="EMBL/GenBank/DDBJ databases">
        <title>Chromosome-scale assembly of the Ensete ventricosum genome.</title>
        <authorList>
            <person name="Dussert Y."/>
            <person name="Stocks J."/>
            <person name="Wendawek A."/>
            <person name="Woldeyes F."/>
            <person name="Nichols R.A."/>
            <person name="Borrell J.S."/>
        </authorList>
    </citation>
    <scope>NUCLEOTIDE SEQUENCE [LARGE SCALE GENOMIC DNA]</scope>
    <source>
        <strain evidence="13">cv. Maze</strain>
        <tissue evidence="12">Seeds</tissue>
    </source>
</reference>
<dbReference type="SMART" id="SM00360">
    <property type="entry name" value="RRM"/>
    <property type="match status" value="1"/>
</dbReference>
<name>A0AAV8QVG8_ENSVE</name>
<keyword evidence="3 7" id="KW-0862">Zinc</keyword>
<feature type="region of interest" description="Disordered" evidence="9">
    <location>
        <begin position="106"/>
        <end position="142"/>
    </location>
</feature>
<dbReference type="Pfam" id="PF23182">
    <property type="entry name" value="PABC_AtC3H46"/>
    <property type="match status" value="1"/>
</dbReference>
<dbReference type="Pfam" id="PF00642">
    <property type="entry name" value="zf-CCCH"/>
    <property type="match status" value="1"/>
</dbReference>
<dbReference type="InterPro" id="IPR035979">
    <property type="entry name" value="RBD_domain_sf"/>
</dbReference>
<feature type="domain" description="C3H1-type" evidence="11">
    <location>
        <begin position="199"/>
        <end position="226"/>
    </location>
</feature>
<keyword evidence="4 6" id="KW-0694">RNA-binding</keyword>
<dbReference type="CDD" id="cd12458">
    <property type="entry name" value="RRM_AtC3H46_like"/>
    <property type="match status" value="1"/>
</dbReference>
<gene>
    <name evidence="12" type="ORF">OPV22_017068</name>
</gene>
<dbReference type="PANTHER" id="PTHR24009">
    <property type="entry name" value="RNA-BINDING (RRM/RBD/RNP MOTIFS)"/>
    <property type="match status" value="1"/>
</dbReference>
<feature type="zinc finger region" description="C3H1-type" evidence="7">
    <location>
        <begin position="199"/>
        <end position="226"/>
    </location>
</feature>
<accession>A0AAV8QVG8</accession>
<dbReference type="SUPFAM" id="SSF90229">
    <property type="entry name" value="CCCH zinc finger"/>
    <property type="match status" value="1"/>
</dbReference>
<evidence type="ECO:0000313" key="13">
    <source>
        <dbReference type="Proteomes" id="UP001222027"/>
    </source>
</evidence>
<evidence type="ECO:0000256" key="3">
    <source>
        <dbReference type="ARBA" id="ARBA00022833"/>
    </source>
</evidence>
<keyword evidence="8" id="KW-0175">Coiled coil</keyword>
<dbReference type="Pfam" id="PF00076">
    <property type="entry name" value="RRM_1"/>
    <property type="match status" value="1"/>
</dbReference>
<evidence type="ECO:0000256" key="2">
    <source>
        <dbReference type="ARBA" id="ARBA00022771"/>
    </source>
</evidence>
<feature type="region of interest" description="Disordered" evidence="9">
    <location>
        <begin position="493"/>
        <end position="513"/>
    </location>
</feature>
<organism evidence="12 13">
    <name type="scientific">Ensete ventricosum</name>
    <name type="common">Abyssinian banana</name>
    <name type="synonym">Musa ensete</name>
    <dbReference type="NCBI Taxonomy" id="4639"/>
    <lineage>
        <taxon>Eukaryota</taxon>
        <taxon>Viridiplantae</taxon>
        <taxon>Streptophyta</taxon>
        <taxon>Embryophyta</taxon>
        <taxon>Tracheophyta</taxon>
        <taxon>Spermatophyta</taxon>
        <taxon>Magnoliopsida</taxon>
        <taxon>Liliopsida</taxon>
        <taxon>Zingiberales</taxon>
        <taxon>Musaceae</taxon>
        <taxon>Ensete</taxon>
    </lineage>
</organism>
<feature type="compositionally biased region" description="Low complexity" evidence="9">
    <location>
        <begin position="125"/>
        <end position="138"/>
    </location>
</feature>
<dbReference type="EMBL" id="JAQQAF010000005">
    <property type="protein sequence ID" value="KAJ8484583.1"/>
    <property type="molecule type" value="Genomic_DNA"/>
</dbReference>
<dbReference type="Gene3D" id="3.30.70.330">
    <property type="match status" value="1"/>
</dbReference>
<evidence type="ECO:0000256" key="6">
    <source>
        <dbReference type="PROSITE-ProRule" id="PRU00176"/>
    </source>
</evidence>
<dbReference type="FunFam" id="3.30.70.330:FF:000678">
    <property type="entry name" value="zinc finger CCCH domain-containing protein 53-like isoform X2"/>
    <property type="match status" value="1"/>
</dbReference>